<evidence type="ECO:0000313" key="1">
    <source>
        <dbReference type="EMBL" id="GBM94102.1"/>
    </source>
</evidence>
<proteinExistence type="predicted"/>
<gene>
    <name evidence="1" type="ORF">AVEN_141428_1</name>
</gene>
<reference evidence="1 2" key="1">
    <citation type="journal article" date="2019" name="Sci. Rep.">
        <title>Orb-weaving spider Araneus ventricosus genome elucidates the spidroin gene catalogue.</title>
        <authorList>
            <person name="Kono N."/>
            <person name="Nakamura H."/>
            <person name="Ohtoshi R."/>
            <person name="Moran D.A.P."/>
            <person name="Shinohara A."/>
            <person name="Yoshida Y."/>
            <person name="Fujiwara M."/>
            <person name="Mori M."/>
            <person name="Tomita M."/>
            <person name="Arakawa K."/>
        </authorList>
    </citation>
    <scope>NUCLEOTIDE SEQUENCE [LARGE SCALE GENOMIC DNA]</scope>
</reference>
<sequence length="141" mass="15645">MCGNAPVRIGHRTIVSMPPYVAARNNATPPPGTIPSCTAALVDFELNVVIICSVFLQDVVLVDRIDENRLGLSLVGQYTASTSQPRLRSKRFSSDDDDDDVQHKALLWMRQQHKEFYAAGIEALIKRWGKCINIGGDYAEK</sequence>
<evidence type="ECO:0000313" key="2">
    <source>
        <dbReference type="Proteomes" id="UP000499080"/>
    </source>
</evidence>
<protein>
    <submittedName>
        <fullName evidence="1">Uncharacterized protein</fullName>
    </submittedName>
</protein>
<name>A0A4Y2JXW9_ARAVE</name>
<organism evidence="1 2">
    <name type="scientific">Araneus ventricosus</name>
    <name type="common">Orbweaver spider</name>
    <name type="synonym">Epeira ventricosa</name>
    <dbReference type="NCBI Taxonomy" id="182803"/>
    <lineage>
        <taxon>Eukaryota</taxon>
        <taxon>Metazoa</taxon>
        <taxon>Ecdysozoa</taxon>
        <taxon>Arthropoda</taxon>
        <taxon>Chelicerata</taxon>
        <taxon>Arachnida</taxon>
        <taxon>Araneae</taxon>
        <taxon>Araneomorphae</taxon>
        <taxon>Entelegynae</taxon>
        <taxon>Araneoidea</taxon>
        <taxon>Araneidae</taxon>
        <taxon>Araneus</taxon>
    </lineage>
</organism>
<comment type="caution">
    <text evidence="1">The sequence shown here is derived from an EMBL/GenBank/DDBJ whole genome shotgun (WGS) entry which is preliminary data.</text>
</comment>
<dbReference type="Proteomes" id="UP000499080">
    <property type="component" value="Unassembled WGS sequence"/>
</dbReference>
<dbReference type="AlphaFoldDB" id="A0A4Y2JXW9"/>
<keyword evidence="2" id="KW-1185">Reference proteome</keyword>
<accession>A0A4Y2JXW9</accession>
<dbReference type="EMBL" id="BGPR01003936">
    <property type="protein sequence ID" value="GBM94102.1"/>
    <property type="molecule type" value="Genomic_DNA"/>
</dbReference>